<reference evidence="2" key="1">
    <citation type="submission" date="2025-08" db="UniProtKB">
        <authorList>
            <consortium name="Ensembl"/>
        </authorList>
    </citation>
    <scope>IDENTIFICATION</scope>
</reference>
<protein>
    <recommendedName>
        <fullName evidence="1">Fibrous sheath-interacting protein 2 C-terminal domain-containing protein</fullName>
    </recommendedName>
</protein>
<name>A0A8C6DAV5_MOSMO</name>
<sequence length="669" mass="75172">MIFPANFLEDVISEIVNKLIFSSSLDTYDACQNVTNDVNPAELYSMAMKLIDSLLKEFSDAQIKVLNPDQGSKFLPSEDNISAVHKAPLRQKELSVVKRPSKKKIVMDNIPPIHNMASATKIPSSDQTPFMAKIPSIDKMLVNKIVHSSICNILQDYRSQDSICEDINFNVEKFAKRLANAIIEEILQYQLNLLFYDEVPDSEYLPLESKKVMKKVHKVAQTACKECKTSSPYTIMLPYKFLERIISSLLSKIFSTVANAKTEMSEDNLYIDFDFLQMKLASTVKTEISKDEDMILKYIKSLHPNDDEITQVVVQTIYNNLLPQFGSQESIRKCISSGCKILSEAIVNLVPQPSRAYKLPFNIIEEIAVKFLSKLLSMFPKADKEQNNSLNAEMQKISSKILSSFQQYISESHITVVPQVKESSTVSLTDSATIEKVVTSVYSTVLKHCGSHISVYKDLMGKSNVLSDIIGFLMVKEISNSEFHPQEEEETSSSELVLEAVKIMEKVAKIIDDPKSKKKSPTKKEAVLDARFLEETLALFLAKLVKLPSASSKDAENLSKPELNKIASQLTKSVTAEISRKNISIVAANPEESFLNPESIEIISQMVDSVYNCVLQQSGTHEELYHDMKDTNHIFPKEVASLIIRKVSSCPLEMIISLQSHIWAPNVLQ</sequence>
<dbReference type="Ensembl" id="ENSMMST00000012621.1">
    <property type="protein sequence ID" value="ENSMMSP00000011433.1"/>
    <property type="gene ID" value="ENSMMSG00000008761.1"/>
</dbReference>
<dbReference type="PANTHER" id="PTHR21856:SF7">
    <property type="entry name" value="FIBROUS SHEATH-INTERACTING PROTEIN 2"/>
    <property type="match status" value="1"/>
</dbReference>
<evidence type="ECO:0000259" key="1">
    <source>
        <dbReference type="Pfam" id="PF15783"/>
    </source>
</evidence>
<dbReference type="AlphaFoldDB" id="A0A8C6DAV5"/>
<dbReference type="Pfam" id="PF15783">
    <property type="entry name" value="FSIP2"/>
    <property type="match status" value="2"/>
</dbReference>
<feature type="domain" description="Fibrous sheath-interacting protein 2 C-terminal" evidence="1">
    <location>
        <begin position="351"/>
        <end position="661"/>
    </location>
</feature>
<accession>A0A8C6DAV5</accession>
<proteinExistence type="predicted"/>
<reference evidence="2" key="2">
    <citation type="submission" date="2025-09" db="UniProtKB">
        <authorList>
            <consortium name="Ensembl"/>
        </authorList>
    </citation>
    <scope>IDENTIFICATION</scope>
</reference>
<dbReference type="GeneTree" id="ENSGT00680000100018"/>
<dbReference type="InterPro" id="IPR038891">
    <property type="entry name" value="FSIP2"/>
</dbReference>
<dbReference type="PANTHER" id="PTHR21856">
    <property type="entry name" value="FIBROUS SHEATH-INTERACTING PROTEIN 2"/>
    <property type="match status" value="1"/>
</dbReference>
<evidence type="ECO:0000313" key="2">
    <source>
        <dbReference type="Ensembl" id="ENSMMSP00000011433.1"/>
    </source>
</evidence>
<keyword evidence="3" id="KW-1185">Reference proteome</keyword>
<evidence type="ECO:0000313" key="3">
    <source>
        <dbReference type="Proteomes" id="UP000694544"/>
    </source>
</evidence>
<organism evidence="2 3">
    <name type="scientific">Moschus moschiferus</name>
    <name type="common">Siberian musk deer</name>
    <name type="synonym">Moschus sibiricus</name>
    <dbReference type="NCBI Taxonomy" id="68415"/>
    <lineage>
        <taxon>Eukaryota</taxon>
        <taxon>Metazoa</taxon>
        <taxon>Chordata</taxon>
        <taxon>Craniata</taxon>
        <taxon>Vertebrata</taxon>
        <taxon>Euteleostomi</taxon>
        <taxon>Mammalia</taxon>
        <taxon>Eutheria</taxon>
        <taxon>Laurasiatheria</taxon>
        <taxon>Artiodactyla</taxon>
        <taxon>Ruminantia</taxon>
        <taxon>Pecora</taxon>
        <taxon>Moschidae</taxon>
        <taxon>Moschus</taxon>
    </lineage>
</organism>
<feature type="domain" description="Fibrous sheath-interacting protein 2 C-terminal" evidence="1">
    <location>
        <begin position="130"/>
        <end position="350"/>
    </location>
</feature>
<dbReference type="Proteomes" id="UP000694544">
    <property type="component" value="Unplaced"/>
</dbReference>
<dbReference type="GO" id="GO:0005739">
    <property type="term" value="C:mitochondrion"/>
    <property type="evidence" value="ECO:0007669"/>
    <property type="project" value="TreeGrafter"/>
</dbReference>
<dbReference type="InterPro" id="IPR031554">
    <property type="entry name" value="FSIP2_C"/>
</dbReference>